<sequence length="219" mass="23779">MGCWDIIKFVSDTLKDMQNYGQFCYNSSVVINVPGEGECNIGVDVSGYGSRNQKLQENTVYMLFGRLVKNSNAGLFYLFFKQQLTMSLGSSNQYQGHGGQPSVNYLYSIPRNKKYGATAPPTPLASSSCSSNGSSSSTPNSHSRRDVVPVPTSESSRMSPAFEDEDEEGAEEGEISDKDDDSHFSNTYKGKGGKRSAQDADLDGNSTLAPAQKRMKGLC</sequence>
<comment type="caution">
    <text evidence="2">The sequence shown here is derived from an EMBL/GenBank/DDBJ whole genome shotgun (WGS) entry which is preliminary data.</text>
</comment>
<feature type="region of interest" description="Disordered" evidence="1">
    <location>
        <begin position="117"/>
        <end position="219"/>
    </location>
</feature>
<reference evidence="2 3" key="1">
    <citation type="submission" date="2017-11" db="EMBL/GenBank/DDBJ databases">
        <title>De novo assembly and phasing of dikaryotic genomes from two isolates of Puccinia coronata f. sp. avenae, the causal agent of oat crown rust.</title>
        <authorList>
            <person name="Miller M.E."/>
            <person name="Zhang Y."/>
            <person name="Omidvar V."/>
            <person name="Sperschneider J."/>
            <person name="Schwessinger B."/>
            <person name="Raley C."/>
            <person name="Palmer J.M."/>
            <person name="Garnica D."/>
            <person name="Upadhyaya N."/>
            <person name="Rathjen J."/>
            <person name="Taylor J.M."/>
            <person name="Park R.F."/>
            <person name="Dodds P.N."/>
            <person name="Hirsch C.D."/>
            <person name="Kianian S.F."/>
            <person name="Figueroa M."/>
        </authorList>
    </citation>
    <scope>NUCLEOTIDE SEQUENCE [LARGE SCALE GENOMIC DNA]</scope>
    <source>
        <strain evidence="2">12SD80</strain>
    </source>
</reference>
<proteinExistence type="predicted"/>
<protein>
    <submittedName>
        <fullName evidence="2">Uncharacterized protein</fullName>
    </submittedName>
</protein>
<feature type="compositionally biased region" description="Acidic residues" evidence="1">
    <location>
        <begin position="162"/>
        <end position="179"/>
    </location>
</feature>
<gene>
    <name evidence="2" type="ORF">PCASD_04226</name>
</gene>
<evidence type="ECO:0000313" key="3">
    <source>
        <dbReference type="Proteomes" id="UP000235392"/>
    </source>
</evidence>
<dbReference type="AlphaFoldDB" id="A0A2N5VEU0"/>
<organism evidence="2 3">
    <name type="scientific">Puccinia coronata f. sp. avenae</name>
    <dbReference type="NCBI Taxonomy" id="200324"/>
    <lineage>
        <taxon>Eukaryota</taxon>
        <taxon>Fungi</taxon>
        <taxon>Dikarya</taxon>
        <taxon>Basidiomycota</taxon>
        <taxon>Pucciniomycotina</taxon>
        <taxon>Pucciniomycetes</taxon>
        <taxon>Pucciniales</taxon>
        <taxon>Pucciniaceae</taxon>
        <taxon>Puccinia</taxon>
    </lineage>
</organism>
<feature type="compositionally biased region" description="Low complexity" evidence="1">
    <location>
        <begin position="126"/>
        <end position="141"/>
    </location>
</feature>
<name>A0A2N5VEU0_9BASI</name>
<evidence type="ECO:0000313" key="2">
    <source>
        <dbReference type="EMBL" id="PLW48514.1"/>
    </source>
</evidence>
<accession>A0A2N5VEU0</accession>
<evidence type="ECO:0000256" key="1">
    <source>
        <dbReference type="SAM" id="MobiDB-lite"/>
    </source>
</evidence>
<dbReference type="EMBL" id="PGCI01000023">
    <property type="protein sequence ID" value="PLW48514.1"/>
    <property type="molecule type" value="Genomic_DNA"/>
</dbReference>
<dbReference type="Proteomes" id="UP000235392">
    <property type="component" value="Unassembled WGS sequence"/>
</dbReference>